<dbReference type="InterPro" id="IPR012480">
    <property type="entry name" value="Hepar_II_III_C"/>
</dbReference>
<evidence type="ECO:0000256" key="4">
    <source>
        <dbReference type="ARBA" id="ARBA00023239"/>
    </source>
</evidence>
<comment type="subcellular location">
    <subcellularLocation>
        <location evidence="1">Periplasm</location>
    </subcellularLocation>
</comment>
<feature type="domain" description="Heparin-sulfate lyase N-terminal" evidence="6">
    <location>
        <begin position="15"/>
        <end position="368"/>
    </location>
</feature>
<dbReference type="Gene3D" id="2.70.98.70">
    <property type="match status" value="1"/>
</dbReference>
<gene>
    <name evidence="7" type="ORF">HMPREF0645_1056</name>
</gene>
<evidence type="ECO:0000313" key="8">
    <source>
        <dbReference type="Proteomes" id="UP000003160"/>
    </source>
</evidence>
<evidence type="ECO:0000256" key="1">
    <source>
        <dbReference type="ARBA" id="ARBA00004418"/>
    </source>
</evidence>
<dbReference type="EMBL" id="ACKS01000043">
    <property type="protein sequence ID" value="EFA44525.1"/>
    <property type="molecule type" value="Genomic_DNA"/>
</dbReference>
<dbReference type="eggNOG" id="COG5434">
    <property type="taxonomic scope" value="Bacteria"/>
</dbReference>
<dbReference type="PANTHER" id="PTHR39210:SF1">
    <property type="entry name" value="HEPARIN-SULFATE LYASE"/>
    <property type="match status" value="1"/>
</dbReference>
<dbReference type="Pfam" id="PF16889">
    <property type="entry name" value="Hepar_II_III_N"/>
    <property type="match status" value="1"/>
</dbReference>
<dbReference type="PANTHER" id="PTHR39210">
    <property type="entry name" value="HEPARIN-SULFATE LYASE"/>
    <property type="match status" value="1"/>
</dbReference>
<dbReference type="NCBIfam" id="NF045572">
    <property type="entry name" value="Hepsulflyase_bctds"/>
    <property type="match status" value="1"/>
</dbReference>
<proteinExistence type="predicted"/>
<feature type="non-terminal residue" evidence="7">
    <location>
        <position position="1"/>
    </location>
</feature>
<name>D1PVS1_9BACT</name>
<dbReference type="Pfam" id="PF07940">
    <property type="entry name" value="Hepar_II_III_C"/>
    <property type="match status" value="1"/>
</dbReference>
<evidence type="ECO:0000256" key="2">
    <source>
        <dbReference type="ARBA" id="ARBA00022729"/>
    </source>
</evidence>
<reference evidence="7 8" key="1">
    <citation type="submission" date="2009-10" db="EMBL/GenBank/DDBJ databases">
        <authorList>
            <person name="Qin X."/>
            <person name="Bachman B."/>
            <person name="Battles P."/>
            <person name="Bell A."/>
            <person name="Bess C."/>
            <person name="Bickham C."/>
            <person name="Chaboub L."/>
            <person name="Chen D."/>
            <person name="Coyle M."/>
            <person name="Deiros D.R."/>
            <person name="Dinh H."/>
            <person name="Forbes L."/>
            <person name="Fowler G."/>
            <person name="Francisco L."/>
            <person name="Fu Q."/>
            <person name="Gubbala S."/>
            <person name="Hale W."/>
            <person name="Han Y."/>
            <person name="Hemphill L."/>
            <person name="Highlander S.K."/>
            <person name="Hirani K."/>
            <person name="Hogues M."/>
            <person name="Jackson L."/>
            <person name="Jakkamsetti A."/>
            <person name="Javaid M."/>
            <person name="Jiang H."/>
            <person name="Korchina V."/>
            <person name="Kovar C."/>
            <person name="Lara F."/>
            <person name="Lee S."/>
            <person name="Mata R."/>
            <person name="Mathew T."/>
            <person name="Moen C."/>
            <person name="Morales K."/>
            <person name="Munidasa M."/>
            <person name="Nazareth L."/>
            <person name="Ngo R."/>
            <person name="Nguyen L."/>
            <person name="Okwuonu G."/>
            <person name="Ongeri F."/>
            <person name="Patil S."/>
            <person name="Petrosino J."/>
            <person name="Pham C."/>
            <person name="Pham P."/>
            <person name="Pu L.-L."/>
            <person name="Puazo M."/>
            <person name="Raj R."/>
            <person name="Reid J."/>
            <person name="Rouhana J."/>
            <person name="Saada N."/>
            <person name="Shang Y."/>
            <person name="Simmons D."/>
            <person name="Thornton R."/>
            <person name="Warren J."/>
            <person name="Weissenberger G."/>
            <person name="Zhang J."/>
            <person name="Zhang L."/>
            <person name="Zhou C."/>
            <person name="Zhu D."/>
            <person name="Muzny D."/>
            <person name="Worley K."/>
            <person name="Gibbs R."/>
        </authorList>
    </citation>
    <scope>NUCLEOTIDE SEQUENCE [LARGE SCALE GENOMIC DNA]</scope>
    <source>
        <strain evidence="7 8">DSM 17361</strain>
    </source>
</reference>
<evidence type="ECO:0000256" key="3">
    <source>
        <dbReference type="ARBA" id="ARBA00022764"/>
    </source>
</evidence>
<dbReference type="GO" id="GO:0016829">
    <property type="term" value="F:lyase activity"/>
    <property type="evidence" value="ECO:0007669"/>
    <property type="project" value="UniProtKB-KW"/>
</dbReference>
<keyword evidence="3" id="KW-0574">Periplasm</keyword>
<evidence type="ECO:0000259" key="5">
    <source>
        <dbReference type="Pfam" id="PF07940"/>
    </source>
</evidence>
<organism evidence="7 8">
    <name type="scientific">Hallella bergensis DSM 17361</name>
    <dbReference type="NCBI Taxonomy" id="585502"/>
    <lineage>
        <taxon>Bacteria</taxon>
        <taxon>Pseudomonadati</taxon>
        <taxon>Bacteroidota</taxon>
        <taxon>Bacteroidia</taxon>
        <taxon>Bacteroidales</taxon>
        <taxon>Prevotellaceae</taxon>
        <taxon>Hallella</taxon>
    </lineage>
</organism>
<dbReference type="InterPro" id="IPR054646">
    <property type="entry name" value="HepC"/>
</dbReference>
<keyword evidence="4" id="KW-0456">Lyase</keyword>
<dbReference type="GO" id="GO:0042597">
    <property type="term" value="C:periplasmic space"/>
    <property type="evidence" value="ECO:0007669"/>
    <property type="project" value="UniProtKB-SubCell"/>
</dbReference>
<keyword evidence="2" id="KW-0732">Signal</keyword>
<dbReference type="RefSeq" id="WP_007173170.1">
    <property type="nucleotide sequence ID" value="NZ_GG704780.1"/>
</dbReference>
<evidence type="ECO:0000259" key="6">
    <source>
        <dbReference type="Pfam" id="PF16889"/>
    </source>
</evidence>
<evidence type="ECO:0000313" key="7">
    <source>
        <dbReference type="EMBL" id="EFA44525.1"/>
    </source>
</evidence>
<dbReference type="InterPro" id="IPR031680">
    <property type="entry name" value="Hepar_II_III_N"/>
</dbReference>
<sequence length="675" mass="76688">GYPDSIAADSVDKALFDVIDLTYPGLEKVKAQYEAGHYYNAAYELLNYYRTRSNVMNPNINLMNPTLSPTERNVADQALEHRFYIRNFKEKVANGQEVYYSFDKDGKIDWETLAGTMADQEFRNQLHRHQWMPAQAKAYRATGNEAYFTSWKKTYTDWMKAYANPKAAQGSDPVVWGGLQPAERVRDRMNFLPYFIQSAQFTPGWLSTVLKATADEVETIRQGYYREGSNIRLTQARVVATAGVLLPEFKNAGQWLKEGLDGVSAELDNQFNADGVQNELDPSYHIAAISDFYDLYQLMQLNQQLDKVPSEYISKMKSATQFVADIIFPNYSIDNFNDTRNSSYTKSVILKNLRRYADMFPEDAEMQWLASEGRRGQAPRRLMSEYAVSGYYMMRNGWTPQSTMMIVKNNANPDNRWHCQPDNGTFSLYRNGRNFFPDAGTYSYGGNKQSNAERNYYRATKMHNTLTVLGKTIDGKHMNGKLLKSEQQGNTQLLVTQNQSYAAVTHRRAVFFVEGRFFVIVDEAFGDGNKDKVNLNFHLATGSGAEATVIDDFSDQFAFGAHTNFADNNNMLIRTFAETHQDFGATRVETNFSSKLGEVNGKRIGYQYNIRKPEQGAARMISVIYPYEKATDFENIKIGARFTDNPTGKEGTFHAKGAAAEVTINGKVYKISFTL</sequence>
<comment type="caution">
    <text evidence="7">The sequence shown here is derived from an EMBL/GenBank/DDBJ whole genome shotgun (WGS) entry which is preliminary data.</text>
</comment>
<dbReference type="AlphaFoldDB" id="D1PVS1"/>
<protein>
    <submittedName>
        <fullName evidence="7">Heparinase II/III-like protein</fullName>
    </submittedName>
</protein>
<dbReference type="Proteomes" id="UP000003160">
    <property type="component" value="Unassembled WGS sequence"/>
</dbReference>
<dbReference type="InterPro" id="IPR008929">
    <property type="entry name" value="Chondroitin_lyas"/>
</dbReference>
<feature type="domain" description="Heparinase II/III-like C-terminal" evidence="5">
    <location>
        <begin position="379"/>
        <end position="568"/>
    </location>
</feature>
<dbReference type="Gene3D" id="1.50.10.100">
    <property type="entry name" value="Chondroitin AC/alginate lyase"/>
    <property type="match status" value="1"/>
</dbReference>
<dbReference type="HOGENOM" id="CLU_013047_1_0_10"/>
<accession>D1PVS1</accession>
<dbReference type="SUPFAM" id="SSF48230">
    <property type="entry name" value="Chondroitin AC/alginate lyase"/>
    <property type="match status" value="1"/>
</dbReference>
<keyword evidence="8" id="KW-1185">Reference proteome</keyword>